<reference evidence="1 2" key="1">
    <citation type="journal article" date="2020" name="Phytopathology">
        <title>Genome Sequence Resources of Colletotrichum truncatum, C. plurivorum, C. musicola, and C. sojae: Four Species Pathogenic to Soybean (Glycine max).</title>
        <authorList>
            <person name="Rogerio F."/>
            <person name="Boufleur T.R."/>
            <person name="Ciampi-Guillardi M."/>
            <person name="Sukno S.A."/>
            <person name="Thon M.R."/>
            <person name="Massola Junior N.S."/>
            <person name="Baroncelli R."/>
        </authorList>
    </citation>
    <scope>NUCLEOTIDE SEQUENCE [LARGE SCALE GENOMIC DNA]</scope>
    <source>
        <strain evidence="1 2">CMES1059</strain>
    </source>
</reference>
<accession>A0ACC3Z8G2</accession>
<keyword evidence="2" id="KW-1185">Reference proteome</keyword>
<dbReference type="Proteomes" id="UP000805649">
    <property type="component" value="Unassembled WGS sequence"/>
</dbReference>
<gene>
    <name evidence="1" type="ORF">CTRU02_203159</name>
</gene>
<proteinExistence type="predicted"/>
<comment type="caution">
    <text evidence="1">The sequence shown here is derived from an EMBL/GenBank/DDBJ whole genome shotgun (WGS) entry which is preliminary data.</text>
</comment>
<evidence type="ECO:0000313" key="1">
    <source>
        <dbReference type="EMBL" id="KAL0940396.1"/>
    </source>
</evidence>
<dbReference type="EMBL" id="VUJX02000002">
    <property type="protein sequence ID" value="KAL0940396.1"/>
    <property type="molecule type" value="Genomic_DNA"/>
</dbReference>
<name>A0ACC3Z8G2_COLTU</name>
<sequence length="558" mass="62742">MLSAASSIALLALPAILFYLYAALYYRRFKQHGNLPQLKPSLIWGHLKAIHEFQLKRGMEEEETDPTFGDMFESIGNPPVMIVDLRPLNHPILFIRNHEIAEQVTRQSKLWPYSTPKSDTMKHLLPLLGDTSIVLASGSRWKDMRKHFNPGFAPQHLMSQMPVILDKIPFFISELNKRAETGEVFELEPLCTNLTFDIIGAVTMGVDLGAQLPEDQQTDFIKNYKDFLLTYKNNTGAITWESPMTKWRRKNLSQKLNGFLAEAIKRKFDDVKKDVSSRSVLALSLKDTQILTQDVVNITMDQLKTFMFAGHDTTSILLQWAIYELSRTPRAMKTLRAELESLFGPVLSPEAVREALLSRGDEIIQKMTYTSAVIKEILRLYPPAGSARLCPPGSNFHLQFSDGSSHCVDGIVLYTCASLIQRDPEVYGSTKDDFVPERWLGNTDTSTTTNDDEKAEINNASGNEIPAAAWRPFERGPRNCIGQELANIEARVILASVVGHYEFEKVGLGEATLGTDGKPIINEKGQHQSNTRLYNTRQITARPVDGTRVRVKLRSASS</sequence>
<evidence type="ECO:0000313" key="2">
    <source>
        <dbReference type="Proteomes" id="UP000805649"/>
    </source>
</evidence>
<organism evidence="1 2">
    <name type="scientific">Colletotrichum truncatum</name>
    <name type="common">Anthracnose fungus</name>
    <name type="synonym">Colletotrichum capsici</name>
    <dbReference type="NCBI Taxonomy" id="5467"/>
    <lineage>
        <taxon>Eukaryota</taxon>
        <taxon>Fungi</taxon>
        <taxon>Dikarya</taxon>
        <taxon>Ascomycota</taxon>
        <taxon>Pezizomycotina</taxon>
        <taxon>Sordariomycetes</taxon>
        <taxon>Hypocreomycetidae</taxon>
        <taxon>Glomerellales</taxon>
        <taxon>Glomerellaceae</taxon>
        <taxon>Colletotrichum</taxon>
        <taxon>Colletotrichum truncatum species complex</taxon>
    </lineage>
</organism>
<protein>
    <submittedName>
        <fullName evidence="1">Cytochrome P450 52A11</fullName>
    </submittedName>
</protein>